<dbReference type="Proteomes" id="UP000460272">
    <property type="component" value="Unassembled WGS sequence"/>
</dbReference>
<dbReference type="GO" id="GO:0003677">
    <property type="term" value="F:DNA binding"/>
    <property type="evidence" value="ECO:0007669"/>
    <property type="project" value="InterPro"/>
</dbReference>
<dbReference type="InterPro" id="IPR001387">
    <property type="entry name" value="Cro/C1-type_HTH"/>
</dbReference>
<dbReference type="CDD" id="cd00093">
    <property type="entry name" value="HTH_XRE"/>
    <property type="match status" value="1"/>
</dbReference>
<dbReference type="SMART" id="SM00530">
    <property type="entry name" value="HTH_XRE"/>
    <property type="match status" value="1"/>
</dbReference>
<dbReference type="AlphaFoldDB" id="A0A6P2BS03"/>
<evidence type="ECO:0000313" key="3">
    <source>
        <dbReference type="Proteomes" id="UP000460272"/>
    </source>
</evidence>
<evidence type="ECO:0000313" key="2">
    <source>
        <dbReference type="EMBL" id="TVZ01437.1"/>
    </source>
</evidence>
<sequence>MAPGYAENPLQRLIRERLRERGWSYGEVARRGGLPRSTVYTLATTRNLVRPPRPATIDALARGLDVPVSAVRAVAAESTGLHYYDEAQAGPDQAGNRERELLIASIDELSPEDRRHVAALVESLRNRSSGRPADR</sequence>
<dbReference type="Gene3D" id="1.10.260.40">
    <property type="entry name" value="lambda repressor-like DNA-binding domains"/>
    <property type="match status" value="1"/>
</dbReference>
<gene>
    <name evidence="2" type="ORF">EAS64_33190</name>
</gene>
<dbReference type="EMBL" id="RPFW01000007">
    <property type="protein sequence ID" value="TVZ01437.1"/>
    <property type="molecule type" value="Genomic_DNA"/>
</dbReference>
<comment type="caution">
    <text evidence="2">The sequence shown here is derived from an EMBL/GenBank/DDBJ whole genome shotgun (WGS) entry which is preliminary data.</text>
</comment>
<dbReference type="InterPro" id="IPR010982">
    <property type="entry name" value="Lambda_DNA-bd_dom_sf"/>
</dbReference>
<accession>A0A6P2BS03</accession>
<protein>
    <submittedName>
        <fullName evidence="2">XRE family transcriptional regulator</fullName>
    </submittedName>
</protein>
<name>A0A6P2BS03_9ACTN</name>
<dbReference type="Pfam" id="PF01381">
    <property type="entry name" value="HTH_3"/>
    <property type="match status" value="1"/>
</dbReference>
<evidence type="ECO:0000259" key="1">
    <source>
        <dbReference type="SMART" id="SM00530"/>
    </source>
</evidence>
<organism evidence="2 3">
    <name type="scientific">Trebonia kvetii</name>
    <dbReference type="NCBI Taxonomy" id="2480626"/>
    <lineage>
        <taxon>Bacteria</taxon>
        <taxon>Bacillati</taxon>
        <taxon>Actinomycetota</taxon>
        <taxon>Actinomycetes</taxon>
        <taxon>Streptosporangiales</taxon>
        <taxon>Treboniaceae</taxon>
        <taxon>Trebonia</taxon>
    </lineage>
</organism>
<feature type="domain" description="HTH cro/C1-type" evidence="1">
    <location>
        <begin position="13"/>
        <end position="71"/>
    </location>
</feature>
<dbReference type="OrthoDB" id="3391204at2"/>
<proteinExistence type="predicted"/>
<keyword evidence="3" id="KW-1185">Reference proteome</keyword>
<reference evidence="2 3" key="1">
    <citation type="submission" date="2018-11" db="EMBL/GenBank/DDBJ databases">
        <title>Trebonia kvetii gen.nov., sp.nov., a novel acidophilic actinobacterium, and proposal of the new actinobacterial family Treboniaceae fam. nov.</title>
        <authorList>
            <person name="Rapoport D."/>
            <person name="Sagova-Mareckova M."/>
            <person name="Sedlacek I."/>
            <person name="Provaznik J."/>
            <person name="Kralova S."/>
            <person name="Pavlinic D."/>
            <person name="Benes V."/>
            <person name="Kopecky J."/>
        </authorList>
    </citation>
    <scope>NUCLEOTIDE SEQUENCE [LARGE SCALE GENOMIC DNA]</scope>
    <source>
        <strain evidence="2 3">15Tr583</strain>
    </source>
</reference>
<dbReference type="SUPFAM" id="SSF47413">
    <property type="entry name" value="lambda repressor-like DNA-binding domains"/>
    <property type="match status" value="1"/>
</dbReference>